<gene>
    <name evidence="12" type="ORF">Cgig2_033351</name>
</gene>
<keyword evidence="7 9" id="KW-0408">Iron</keyword>
<keyword evidence="10" id="KW-0503">Monooxygenase</keyword>
<evidence type="ECO:0000256" key="11">
    <source>
        <dbReference type="SAM" id="Phobius"/>
    </source>
</evidence>
<accession>A0A9Q1KVA8</accession>
<dbReference type="CDD" id="cd11073">
    <property type="entry name" value="CYP76-like"/>
    <property type="match status" value="1"/>
</dbReference>
<keyword evidence="6 10" id="KW-0560">Oxidoreductase</keyword>
<dbReference type="PANTHER" id="PTHR47950">
    <property type="entry name" value="CYTOCHROME P450, FAMILY 76, SUBFAMILY C, POLYPEPTIDE 5-RELATED"/>
    <property type="match status" value="1"/>
</dbReference>
<keyword evidence="11" id="KW-0472">Membrane</keyword>
<comment type="cofactor">
    <cofactor evidence="9">
        <name>heme</name>
        <dbReference type="ChEBI" id="CHEBI:30413"/>
    </cofactor>
</comment>
<dbReference type="Proteomes" id="UP001153076">
    <property type="component" value="Unassembled WGS sequence"/>
</dbReference>
<dbReference type="Gene3D" id="1.10.630.10">
    <property type="entry name" value="Cytochrome P450"/>
    <property type="match status" value="1"/>
</dbReference>
<dbReference type="GO" id="GO:0020037">
    <property type="term" value="F:heme binding"/>
    <property type="evidence" value="ECO:0007669"/>
    <property type="project" value="InterPro"/>
</dbReference>
<keyword evidence="8" id="KW-0325">Glycoprotein</keyword>
<evidence type="ECO:0000256" key="8">
    <source>
        <dbReference type="ARBA" id="ARBA00023180"/>
    </source>
</evidence>
<evidence type="ECO:0000313" key="12">
    <source>
        <dbReference type="EMBL" id="KAJ8450157.1"/>
    </source>
</evidence>
<dbReference type="PRINTS" id="PR00385">
    <property type="entry name" value="P450"/>
</dbReference>
<keyword evidence="11" id="KW-0812">Transmembrane</keyword>
<dbReference type="PANTHER" id="PTHR47950:SF44">
    <property type="entry name" value="CYTOCHROME P450, FAMILY 76, SUBFAMILY C, POLYPEPTIDE 5-RELATED"/>
    <property type="match status" value="1"/>
</dbReference>
<feature type="binding site" description="axial binding residue" evidence="9">
    <location>
        <position position="432"/>
    </location>
    <ligand>
        <name>heme</name>
        <dbReference type="ChEBI" id="CHEBI:30413"/>
    </ligand>
    <ligandPart>
        <name>Fe</name>
        <dbReference type="ChEBI" id="CHEBI:18248"/>
    </ligandPart>
</feature>
<dbReference type="GO" id="GO:0005506">
    <property type="term" value="F:iron ion binding"/>
    <property type="evidence" value="ECO:0007669"/>
    <property type="project" value="InterPro"/>
</dbReference>
<protein>
    <recommendedName>
        <fullName evidence="14">Cytochrome P450</fullName>
    </recommendedName>
</protein>
<comment type="similarity">
    <text evidence="3 10">Belongs to the cytochrome P450 family.</text>
</comment>
<keyword evidence="4" id="KW-0017">Alkaloid metabolism</keyword>
<dbReference type="AlphaFoldDB" id="A0A9Q1KVA8"/>
<dbReference type="InterPro" id="IPR017972">
    <property type="entry name" value="Cyt_P450_CS"/>
</dbReference>
<dbReference type="GO" id="GO:0009820">
    <property type="term" value="P:alkaloid metabolic process"/>
    <property type="evidence" value="ECO:0007669"/>
    <property type="project" value="UniProtKB-KW"/>
</dbReference>
<feature type="transmembrane region" description="Helical" evidence="11">
    <location>
        <begin position="6"/>
        <end position="22"/>
    </location>
</feature>
<evidence type="ECO:0008006" key="14">
    <source>
        <dbReference type="Google" id="ProtNLM"/>
    </source>
</evidence>
<comment type="pathway">
    <text evidence="1">Alkaloid biosynthesis.</text>
</comment>
<reference evidence="12" key="1">
    <citation type="submission" date="2022-04" db="EMBL/GenBank/DDBJ databases">
        <title>Carnegiea gigantea Genome sequencing and assembly v2.</title>
        <authorList>
            <person name="Copetti D."/>
            <person name="Sanderson M.J."/>
            <person name="Burquez A."/>
            <person name="Wojciechowski M.F."/>
        </authorList>
    </citation>
    <scope>NUCLEOTIDE SEQUENCE</scope>
    <source>
        <strain evidence="12">SGP5-SGP5p</strain>
        <tissue evidence="12">Aerial part</tissue>
    </source>
</reference>
<comment type="pathway">
    <text evidence="2">Aromatic compound metabolism.</text>
</comment>
<dbReference type="PRINTS" id="PR00463">
    <property type="entry name" value="EP450I"/>
</dbReference>
<organism evidence="12 13">
    <name type="scientific">Carnegiea gigantea</name>
    <dbReference type="NCBI Taxonomy" id="171969"/>
    <lineage>
        <taxon>Eukaryota</taxon>
        <taxon>Viridiplantae</taxon>
        <taxon>Streptophyta</taxon>
        <taxon>Embryophyta</taxon>
        <taxon>Tracheophyta</taxon>
        <taxon>Spermatophyta</taxon>
        <taxon>Magnoliopsida</taxon>
        <taxon>eudicotyledons</taxon>
        <taxon>Gunneridae</taxon>
        <taxon>Pentapetalae</taxon>
        <taxon>Caryophyllales</taxon>
        <taxon>Cactineae</taxon>
        <taxon>Cactaceae</taxon>
        <taxon>Cactoideae</taxon>
        <taxon>Echinocereeae</taxon>
        <taxon>Carnegiea</taxon>
    </lineage>
</organism>
<dbReference type="InterPro" id="IPR001128">
    <property type="entry name" value="Cyt_P450"/>
</dbReference>
<dbReference type="EMBL" id="JAKOGI010000017">
    <property type="protein sequence ID" value="KAJ8450157.1"/>
    <property type="molecule type" value="Genomic_DNA"/>
</dbReference>
<dbReference type="FunFam" id="1.10.630.10:FF:000007">
    <property type="entry name" value="Cytochrome P450 76C4"/>
    <property type="match status" value="1"/>
</dbReference>
<evidence type="ECO:0000256" key="5">
    <source>
        <dbReference type="ARBA" id="ARBA00022723"/>
    </source>
</evidence>
<evidence type="ECO:0000256" key="3">
    <source>
        <dbReference type="ARBA" id="ARBA00010617"/>
    </source>
</evidence>
<evidence type="ECO:0000256" key="7">
    <source>
        <dbReference type="ARBA" id="ARBA00023004"/>
    </source>
</evidence>
<dbReference type="InterPro" id="IPR036396">
    <property type="entry name" value="Cyt_P450_sf"/>
</dbReference>
<evidence type="ECO:0000256" key="2">
    <source>
        <dbReference type="ARBA" id="ARBA00005211"/>
    </source>
</evidence>
<evidence type="ECO:0000256" key="9">
    <source>
        <dbReference type="PIRSR" id="PIRSR602401-1"/>
    </source>
</evidence>
<keyword evidence="13" id="KW-1185">Reference proteome</keyword>
<evidence type="ECO:0000256" key="1">
    <source>
        <dbReference type="ARBA" id="ARBA00004913"/>
    </source>
</evidence>
<evidence type="ECO:0000256" key="4">
    <source>
        <dbReference type="ARBA" id="ARBA00022589"/>
    </source>
</evidence>
<dbReference type="PROSITE" id="PS00086">
    <property type="entry name" value="CYTOCHROME_P450"/>
    <property type="match status" value="1"/>
</dbReference>
<dbReference type="SUPFAM" id="SSF48264">
    <property type="entry name" value="Cytochrome P450"/>
    <property type="match status" value="1"/>
</dbReference>
<keyword evidence="9 10" id="KW-0349">Heme</keyword>
<dbReference type="GO" id="GO:0016705">
    <property type="term" value="F:oxidoreductase activity, acting on paired donors, with incorporation or reduction of molecular oxygen"/>
    <property type="evidence" value="ECO:0007669"/>
    <property type="project" value="InterPro"/>
</dbReference>
<dbReference type="OrthoDB" id="2789670at2759"/>
<evidence type="ECO:0000313" key="13">
    <source>
        <dbReference type="Proteomes" id="UP001153076"/>
    </source>
</evidence>
<evidence type="ECO:0000256" key="6">
    <source>
        <dbReference type="ARBA" id="ARBA00023002"/>
    </source>
</evidence>
<proteinExistence type="inferred from homology"/>
<dbReference type="Pfam" id="PF00067">
    <property type="entry name" value="p450"/>
    <property type="match status" value="1"/>
</dbReference>
<dbReference type="InterPro" id="IPR002401">
    <property type="entry name" value="Cyt_P450_E_grp-I"/>
</dbReference>
<name>A0A9Q1KVA8_9CARY</name>
<sequence length="489" mass="54975">MDTYTVVLAQLLLAFTIFVVFFKPRNSNLPPGPRPWPIIGNLLHLGDKPHRRLTELSRIYGPIMFIQLGFVPTIVISSPEIAKQVFLHHDPDFSGRNVPAGGKVSDHHKFSIGWLPICPKWRTLRKIATIHLFTGKALDAGESLRRKVVDKLIGFVGDCCKTGRPVDIGKAVFVTSINLLSNTLFSIDLASYGDSKSDDFKKILWEFWEEAGKPNLTDAFPALGWLDLQRASKRVGRCFDRVLGVFEEIIERRIRDSKGFGDDGLGNFLKLVEENEWSLDDVKHFLFDLFIAGTDTTSTTIEWAMTELLRHPEKMAKAQSEIVQVIGDNGRPVQELDIPKLPYIQAIAKETLRMHPPAPFLLPHKAQKNVQLDGYLVPKNAQVWVNVWGIGRDPSVWPNPDSFTPERFLNGGVDAKGRDFEFIPFGEGRRICVGMPLAYRMLHLVLANLLCSFNWKPSDGVSPHDVGVDDKFGIVVQRNHPLEAIPCAM</sequence>
<keyword evidence="11" id="KW-1133">Transmembrane helix</keyword>
<evidence type="ECO:0000256" key="10">
    <source>
        <dbReference type="RuleBase" id="RU000461"/>
    </source>
</evidence>
<keyword evidence="5 9" id="KW-0479">Metal-binding</keyword>
<comment type="caution">
    <text evidence="12">The sequence shown here is derived from an EMBL/GenBank/DDBJ whole genome shotgun (WGS) entry which is preliminary data.</text>
</comment>
<dbReference type="GO" id="GO:0004497">
    <property type="term" value="F:monooxygenase activity"/>
    <property type="evidence" value="ECO:0007669"/>
    <property type="project" value="UniProtKB-KW"/>
</dbReference>